<keyword evidence="3" id="KW-1185">Reference proteome</keyword>
<feature type="chain" id="PRO_5046644100" description="Secreted protein with PEP-CTERM sorting signal" evidence="1">
    <location>
        <begin position="23"/>
        <end position="198"/>
    </location>
</feature>
<dbReference type="Proteomes" id="UP001162780">
    <property type="component" value="Chromosome"/>
</dbReference>
<dbReference type="EMBL" id="CP113517">
    <property type="protein sequence ID" value="WAR46253.1"/>
    <property type="molecule type" value="Genomic_DNA"/>
</dbReference>
<evidence type="ECO:0000313" key="3">
    <source>
        <dbReference type="Proteomes" id="UP001162780"/>
    </source>
</evidence>
<name>A0ABY7GP17_9GAMM</name>
<organism evidence="2 3">
    <name type="scientific">Methylomonas rapida</name>
    <dbReference type="NCBI Taxonomy" id="2963939"/>
    <lineage>
        <taxon>Bacteria</taxon>
        <taxon>Pseudomonadati</taxon>
        <taxon>Pseudomonadota</taxon>
        <taxon>Gammaproteobacteria</taxon>
        <taxon>Methylococcales</taxon>
        <taxon>Methylococcaceae</taxon>
        <taxon>Methylomonas</taxon>
    </lineage>
</organism>
<dbReference type="RefSeq" id="WP_255187159.1">
    <property type="nucleotide sequence ID" value="NZ_CP113517.1"/>
</dbReference>
<sequence length="198" mass="21536">MKHKQRFLATMLTLGLSMSAQASTVVTFEDISPNDLADGYGGISGWSALGGTGIGDKAFGGNGHYTFWGNEGMLSFDHAPVVFQGTYYKAFPLQQDYQSPLTAIELWYQGNRVSSFQYSGAPLQSMAWLGSGYAGLVDHVYFRGGLTGFSIDDLIYNTVSSVPLPASWALFAGGAALLGFARRRIVPAFQDRENENYR</sequence>
<feature type="signal peptide" evidence="1">
    <location>
        <begin position="1"/>
        <end position="22"/>
    </location>
</feature>
<evidence type="ECO:0000313" key="2">
    <source>
        <dbReference type="EMBL" id="WAR46253.1"/>
    </source>
</evidence>
<proteinExistence type="predicted"/>
<protein>
    <recommendedName>
        <fullName evidence="4">Secreted protein with PEP-CTERM sorting signal</fullName>
    </recommendedName>
</protein>
<evidence type="ECO:0000256" key="1">
    <source>
        <dbReference type="SAM" id="SignalP"/>
    </source>
</evidence>
<gene>
    <name evidence="2" type="ORF">NM686_006965</name>
</gene>
<evidence type="ECO:0008006" key="4">
    <source>
        <dbReference type="Google" id="ProtNLM"/>
    </source>
</evidence>
<reference evidence="2" key="1">
    <citation type="submission" date="2022-11" db="EMBL/GenBank/DDBJ databases">
        <title>Methylomonas rapida sp. nov., Carotenoid-Producing Obligate Methanotrophs with High Growth Characteristics and Biotechnological Potential.</title>
        <authorList>
            <person name="Tikhonova E.N."/>
            <person name="Suleimanov R.Z."/>
            <person name="Miroshnikov K."/>
            <person name="Oshkin I.Y."/>
            <person name="Belova S.E."/>
            <person name="Danilova O.V."/>
            <person name="Ashikhmin A."/>
            <person name="Konopkin A."/>
            <person name="But S.Y."/>
            <person name="Khmelenina V.N."/>
            <person name="Kuznetsov N."/>
            <person name="Pimenov N.V."/>
            <person name="Dedysh S.N."/>
        </authorList>
    </citation>
    <scope>NUCLEOTIDE SEQUENCE</scope>
    <source>
        <strain evidence="2">MP1</strain>
    </source>
</reference>
<accession>A0ABY7GP17</accession>
<keyword evidence="1" id="KW-0732">Signal</keyword>